<comment type="subcellular location">
    <subcellularLocation>
        <location evidence="1">Cytoplasm</location>
    </subcellularLocation>
</comment>
<dbReference type="GO" id="GO:0010124">
    <property type="term" value="P:phenylacetate catabolic process"/>
    <property type="evidence" value="ECO:0007669"/>
    <property type="project" value="TreeGrafter"/>
</dbReference>
<keyword evidence="4 10" id="KW-0808">Transferase</keyword>
<dbReference type="Gene3D" id="3.40.47.10">
    <property type="match status" value="1"/>
</dbReference>
<dbReference type="InterPro" id="IPR016039">
    <property type="entry name" value="Thiolase-like"/>
</dbReference>
<dbReference type="FunFam" id="3.40.47.10:FF:000010">
    <property type="entry name" value="Acetyl-CoA acetyltransferase (Thiolase)"/>
    <property type="match status" value="1"/>
</dbReference>
<dbReference type="InterPro" id="IPR020617">
    <property type="entry name" value="Thiolase_C"/>
</dbReference>
<dbReference type="AlphaFoldDB" id="A0A096D929"/>
<dbReference type="EC" id="2.3.1.16" evidence="6"/>
<dbReference type="PROSITE" id="PS00737">
    <property type="entry name" value="THIOLASE_2"/>
    <property type="match status" value="1"/>
</dbReference>
<accession>A0A096D929</accession>
<evidence type="ECO:0000256" key="4">
    <source>
        <dbReference type="ARBA" id="ARBA00022679"/>
    </source>
</evidence>
<keyword evidence="5 10" id="KW-0012">Acyltransferase</keyword>
<feature type="active site" description="Proton acceptor" evidence="9">
    <location>
        <position position="344"/>
    </location>
</feature>
<dbReference type="GO" id="GO:0006635">
    <property type="term" value="P:fatty acid beta-oxidation"/>
    <property type="evidence" value="ECO:0007669"/>
    <property type="project" value="TreeGrafter"/>
</dbReference>
<dbReference type="Pfam" id="PF02803">
    <property type="entry name" value="Thiolase_C"/>
    <property type="match status" value="1"/>
</dbReference>
<proteinExistence type="inferred from homology"/>
<evidence type="ECO:0000256" key="3">
    <source>
        <dbReference type="ARBA" id="ARBA00010982"/>
    </source>
</evidence>
<reference evidence="13 14" key="1">
    <citation type="submission" date="2011-08" db="EMBL/GenBank/DDBJ databases">
        <title>The Genome Sequence of Clostridium orbiscindens 1_3_50AFAA.</title>
        <authorList>
            <consortium name="The Broad Institute Genome Sequencing Platform"/>
            <person name="Earl A."/>
            <person name="Ward D."/>
            <person name="Feldgarden M."/>
            <person name="Gevers D."/>
            <person name="Daigneault M."/>
            <person name="Strauss J."/>
            <person name="Allen-Vercoe E."/>
            <person name="Young S.K."/>
            <person name="Zeng Q."/>
            <person name="Gargeya S."/>
            <person name="Fitzgerald M."/>
            <person name="Haas B."/>
            <person name="Abouelleil A."/>
            <person name="Alvarado L."/>
            <person name="Arachchi H.M."/>
            <person name="Berlin A."/>
            <person name="Brown A."/>
            <person name="Chapman S.B."/>
            <person name="Chen Z."/>
            <person name="Dunbar C."/>
            <person name="Freedman E."/>
            <person name="Gearin G."/>
            <person name="Gellesch M."/>
            <person name="Goldberg J."/>
            <person name="Griggs A."/>
            <person name="Gujja S."/>
            <person name="Heiman D."/>
            <person name="Howarth C."/>
            <person name="Larson L."/>
            <person name="Lui A."/>
            <person name="MacDonald P.J.P."/>
            <person name="Montmayeur A."/>
            <person name="Murphy C."/>
            <person name="Neiman D."/>
            <person name="Pearson M."/>
            <person name="Priest M."/>
            <person name="Roberts A."/>
            <person name="Saif S."/>
            <person name="Shea T."/>
            <person name="Shenoy N."/>
            <person name="Sisk P."/>
            <person name="Stolte C."/>
            <person name="Sykes S."/>
            <person name="Wortman J."/>
            <person name="Nusbaum C."/>
            <person name="Birren B."/>
        </authorList>
    </citation>
    <scope>NUCLEOTIDE SEQUENCE [LARGE SCALE GENOMIC DNA]</scope>
    <source>
        <strain evidence="13 14">1_3_50AFAA</strain>
    </source>
</reference>
<evidence type="ECO:0000256" key="2">
    <source>
        <dbReference type="ARBA" id="ARBA00005189"/>
    </source>
</evidence>
<evidence type="ECO:0000256" key="10">
    <source>
        <dbReference type="RuleBase" id="RU003557"/>
    </source>
</evidence>
<evidence type="ECO:0000256" key="6">
    <source>
        <dbReference type="ARBA" id="ARBA00024073"/>
    </source>
</evidence>
<dbReference type="RefSeq" id="WP_110503344.1">
    <property type="nucleotide sequence ID" value="NZ_KN174165.1"/>
</dbReference>
<feature type="domain" description="Thiolase C-terminal" evidence="12">
    <location>
        <begin position="266"/>
        <end position="387"/>
    </location>
</feature>
<evidence type="ECO:0000259" key="11">
    <source>
        <dbReference type="Pfam" id="PF00108"/>
    </source>
</evidence>
<dbReference type="PROSITE" id="PS00099">
    <property type="entry name" value="THIOLASE_3"/>
    <property type="match status" value="1"/>
</dbReference>
<dbReference type="GO" id="GO:0003985">
    <property type="term" value="F:acetyl-CoA C-acetyltransferase activity"/>
    <property type="evidence" value="ECO:0007669"/>
    <property type="project" value="UniProtKB-EC"/>
</dbReference>
<evidence type="ECO:0000256" key="9">
    <source>
        <dbReference type="PIRSR" id="PIRSR000429-1"/>
    </source>
</evidence>
<dbReference type="PIRSF" id="PIRSF000429">
    <property type="entry name" value="Ac-CoA_Ac_transf"/>
    <property type="match status" value="1"/>
</dbReference>
<dbReference type="HOGENOM" id="CLU_031026_1_1_9"/>
<evidence type="ECO:0000313" key="13">
    <source>
        <dbReference type="EMBL" id="KGF54064.1"/>
    </source>
</evidence>
<dbReference type="EMBL" id="ADLO01000096">
    <property type="protein sequence ID" value="KGF54064.1"/>
    <property type="molecule type" value="Genomic_DNA"/>
</dbReference>
<protein>
    <recommendedName>
        <fullName evidence="7">Acetyl-CoA acetyltransferase</fullName>
        <ecNumber evidence="6">2.3.1.16</ecNumber>
    </recommendedName>
</protein>
<gene>
    <name evidence="13" type="ORF">HMPREF9460_03160</name>
</gene>
<feature type="domain" description="Thiolase N-terminal" evidence="11">
    <location>
        <begin position="9"/>
        <end position="258"/>
    </location>
</feature>
<dbReference type="PANTHER" id="PTHR43853:SF21">
    <property type="entry name" value="STEROID 3-KETOACYL-COA THIOLASE"/>
    <property type="match status" value="1"/>
</dbReference>
<comment type="caution">
    <text evidence="13">The sequence shown here is derived from an EMBL/GenBank/DDBJ whole genome shotgun (WGS) entry which is preliminary data.</text>
</comment>
<keyword evidence="14" id="KW-1185">Reference proteome</keyword>
<dbReference type="CDD" id="cd00751">
    <property type="entry name" value="thiolase"/>
    <property type="match status" value="1"/>
</dbReference>
<comment type="similarity">
    <text evidence="3 10">Belongs to the thiolase-like superfamily. Thiolase family.</text>
</comment>
<dbReference type="PANTHER" id="PTHR43853">
    <property type="entry name" value="3-KETOACYL-COA THIOLASE, PEROXISOMAL"/>
    <property type="match status" value="1"/>
</dbReference>
<dbReference type="InterPro" id="IPR050215">
    <property type="entry name" value="Thiolase-like_sf_Thiolase"/>
</dbReference>
<dbReference type="PATRIC" id="fig|742738.3.peg.3250"/>
<name>A0A096D929_FLAPL</name>
<dbReference type="Proteomes" id="UP000029585">
    <property type="component" value="Unassembled WGS sequence"/>
</dbReference>
<sequence length="388" mass="40482">MQTQLRQAVVVAFGRTPYCKARKGSFAQLHPVEYGAQTLLGVLARVPQLRPEDIGDVIMGCAMPFGVQGGNMARLIVQRAGLPDCVTAQTVNRYCSSGLQTIATAANAIRCGEEDVVIAGGVESMSLVPMLVGAEDADPWLAEHRPEVYTTMGITAENVARQWGISRADMDAMAVESHRRAAQAQAGGCFDGQIIPITVPGPDGGEVVVCRDEGIRPGTTAETLAGLKPCFLENGSVTAATSSQMTDGAGFVVLMSEEKAAELGVKPLARFVSFATGGVPAEVMGVGPIEAVPKALRKTGLTLEQMDTIELNEAFASQALAVIRTLGMDPARVNPWGGAMALGHPLGATGAMLTCKALSYLEHTGGRYGMVTMCIGGGMGAAGIFERL</sequence>
<feature type="active site" description="Proton acceptor" evidence="9">
    <location>
        <position position="374"/>
    </location>
</feature>
<dbReference type="GO" id="GO:0005737">
    <property type="term" value="C:cytoplasm"/>
    <property type="evidence" value="ECO:0007669"/>
    <property type="project" value="UniProtKB-SubCell"/>
</dbReference>
<dbReference type="SUPFAM" id="SSF53901">
    <property type="entry name" value="Thiolase-like"/>
    <property type="match status" value="2"/>
</dbReference>
<dbReference type="NCBIfam" id="TIGR01930">
    <property type="entry name" value="AcCoA-C-Actrans"/>
    <property type="match status" value="1"/>
</dbReference>
<evidence type="ECO:0000256" key="8">
    <source>
        <dbReference type="ARBA" id="ARBA00051550"/>
    </source>
</evidence>
<dbReference type="Pfam" id="PF00108">
    <property type="entry name" value="Thiolase_N"/>
    <property type="match status" value="1"/>
</dbReference>
<dbReference type="InterPro" id="IPR020610">
    <property type="entry name" value="Thiolase_AS"/>
</dbReference>
<comment type="catalytic activity">
    <reaction evidence="8">
        <text>2 acetyl-CoA = acetoacetyl-CoA + CoA</text>
        <dbReference type="Rhea" id="RHEA:21036"/>
        <dbReference type="ChEBI" id="CHEBI:57286"/>
        <dbReference type="ChEBI" id="CHEBI:57287"/>
        <dbReference type="ChEBI" id="CHEBI:57288"/>
        <dbReference type="EC" id="2.3.1.9"/>
    </reaction>
</comment>
<dbReference type="PROSITE" id="PS00098">
    <property type="entry name" value="THIOLASE_1"/>
    <property type="match status" value="1"/>
</dbReference>
<organism evidence="13 14">
    <name type="scientific">Flavonifractor plautii 1_3_50AFAA</name>
    <dbReference type="NCBI Taxonomy" id="742738"/>
    <lineage>
        <taxon>Bacteria</taxon>
        <taxon>Bacillati</taxon>
        <taxon>Bacillota</taxon>
        <taxon>Clostridia</taxon>
        <taxon>Eubacteriales</taxon>
        <taxon>Oscillospiraceae</taxon>
        <taxon>Flavonifractor</taxon>
    </lineage>
</organism>
<comment type="pathway">
    <text evidence="2">Lipid metabolism.</text>
</comment>
<evidence type="ECO:0000259" key="12">
    <source>
        <dbReference type="Pfam" id="PF02803"/>
    </source>
</evidence>
<evidence type="ECO:0000256" key="7">
    <source>
        <dbReference type="ARBA" id="ARBA00044137"/>
    </source>
</evidence>
<evidence type="ECO:0000256" key="1">
    <source>
        <dbReference type="ARBA" id="ARBA00004496"/>
    </source>
</evidence>
<evidence type="ECO:0000313" key="14">
    <source>
        <dbReference type="Proteomes" id="UP000029585"/>
    </source>
</evidence>
<dbReference type="InterPro" id="IPR020615">
    <property type="entry name" value="Thiolase_acyl_enz_int_AS"/>
</dbReference>
<dbReference type="eggNOG" id="COG0183">
    <property type="taxonomic scope" value="Bacteria"/>
</dbReference>
<dbReference type="InterPro" id="IPR002155">
    <property type="entry name" value="Thiolase"/>
</dbReference>
<dbReference type="InterPro" id="IPR020613">
    <property type="entry name" value="Thiolase_CS"/>
</dbReference>
<evidence type="ECO:0000256" key="5">
    <source>
        <dbReference type="ARBA" id="ARBA00023315"/>
    </source>
</evidence>
<feature type="active site" description="Acyl-thioester intermediate" evidence="9">
    <location>
        <position position="95"/>
    </location>
</feature>
<dbReference type="InterPro" id="IPR020616">
    <property type="entry name" value="Thiolase_N"/>
</dbReference>